<accession>A0A0K2SN33</accession>
<dbReference type="RefSeq" id="WP_068138729.1">
    <property type="nucleotide sequence ID" value="NZ_AP014924.1"/>
</dbReference>
<evidence type="ECO:0000313" key="4">
    <source>
        <dbReference type="Proteomes" id="UP000065807"/>
    </source>
</evidence>
<dbReference type="EMBL" id="AP014924">
    <property type="protein sequence ID" value="BAS28412.1"/>
    <property type="molecule type" value="Genomic_DNA"/>
</dbReference>
<dbReference type="OrthoDB" id="2382049at2"/>
<dbReference type="Proteomes" id="UP000065807">
    <property type="component" value="Chromosome"/>
</dbReference>
<gene>
    <name evidence="3" type="ORF">LIP_2582</name>
</gene>
<keyword evidence="1" id="KW-0175">Coiled coil</keyword>
<keyword evidence="4" id="KW-1185">Reference proteome</keyword>
<evidence type="ECO:0000313" key="3">
    <source>
        <dbReference type="EMBL" id="BAS28412.1"/>
    </source>
</evidence>
<dbReference type="GO" id="GO:0016020">
    <property type="term" value="C:membrane"/>
    <property type="evidence" value="ECO:0007669"/>
    <property type="project" value="InterPro"/>
</dbReference>
<evidence type="ECO:0008006" key="5">
    <source>
        <dbReference type="Google" id="ProtNLM"/>
    </source>
</evidence>
<feature type="region of interest" description="Disordered" evidence="2">
    <location>
        <begin position="128"/>
        <end position="152"/>
    </location>
</feature>
<dbReference type="AlphaFoldDB" id="A0A0K2SN33"/>
<reference evidence="4" key="2">
    <citation type="journal article" date="2016" name="Int. J. Syst. Evol. Microbiol.">
        <title>Complete genome sequence and cell structure of Limnochorda pilosa, a Gram-negative spore-former within the phylum Firmicutes.</title>
        <authorList>
            <person name="Watanabe M."/>
            <person name="Kojima H."/>
            <person name="Fukui M."/>
        </authorList>
    </citation>
    <scope>NUCLEOTIDE SEQUENCE [LARGE SCALE GENOMIC DNA]</scope>
    <source>
        <strain evidence="4">HC45</strain>
    </source>
</reference>
<dbReference type="GO" id="GO:0055070">
    <property type="term" value="P:copper ion homeostasis"/>
    <property type="evidence" value="ECO:0007669"/>
    <property type="project" value="InterPro"/>
</dbReference>
<feature type="compositionally biased region" description="Low complexity" evidence="2">
    <location>
        <begin position="128"/>
        <end position="138"/>
    </location>
</feature>
<sequence>MVEWRSHLASLGAVFLALALGMVIGLGLGGDDAWIQRQQAALDRIEDELNASREAQHALLEREARLTQEAAGWRAFGAEVLPLLVKGRLEGRTVGVVTAPDHRAPAGLLEVLRLSGARVVSLPWGRPAAAPDPAARPAPGEDQSPQAAGRGSRGAAEVDALVVVAGTGFQGEGLTPTALLPATAPAAAFPLLALPDRFPDRELPLPDGWAAVGPLDHPVAAVAVVLGLAARRPGRYGWASEGPRLP</sequence>
<proteinExistence type="predicted"/>
<dbReference type="InterPro" id="IPR021522">
    <property type="entry name" value="MctB"/>
</dbReference>
<organism evidence="3 4">
    <name type="scientific">Limnochorda pilosa</name>
    <dbReference type="NCBI Taxonomy" id="1555112"/>
    <lineage>
        <taxon>Bacteria</taxon>
        <taxon>Bacillati</taxon>
        <taxon>Bacillota</taxon>
        <taxon>Limnochordia</taxon>
        <taxon>Limnochordales</taxon>
        <taxon>Limnochordaceae</taxon>
        <taxon>Limnochorda</taxon>
    </lineage>
</organism>
<dbReference type="Pfam" id="PF11382">
    <property type="entry name" value="MctB"/>
    <property type="match status" value="1"/>
</dbReference>
<protein>
    <recommendedName>
        <fullName evidence="5">Copper transporter</fullName>
    </recommendedName>
</protein>
<reference evidence="4" key="1">
    <citation type="submission" date="2015-07" db="EMBL/GenBank/DDBJ databases">
        <title>Complete genome sequence and phylogenetic analysis of Limnochorda pilosa.</title>
        <authorList>
            <person name="Watanabe M."/>
            <person name="Kojima H."/>
            <person name="Fukui M."/>
        </authorList>
    </citation>
    <scope>NUCLEOTIDE SEQUENCE [LARGE SCALE GENOMIC DNA]</scope>
    <source>
        <strain evidence="4">HC45</strain>
    </source>
</reference>
<evidence type="ECO:0000256" key="1">
    <source>
        <dbReference type="SAM" id="Coils"/>
    </source>
</evidence>
<name>A0A0K2SN33_LIMPI</name>
<evidence type="ECO:0000256" key="2">
    <source>
        <dbReference type="SAM" id="MobiDB-lite"/>
    </source>
</evidence>
<dbReference type="STRING" id="1555112.LIP_2582"/>
<feature type="coiled-coil region" evidence="1">
    <location>
        <begin position="35"/>
        <end position="62"/>
    </location>
</feature>
<dbReference type="KEGG" id="lpil:LIP_2582"/>